<dbReference type="OrthoDB" id="5188280at2"/>
<evidence type="ECO:0000313" key="1">
    <source>
        <dbReference type="EMBL" id="SDL11345.1"/>
    </source>
</evidence>
<gene>
    <name evidence="1" type="ORF">SAMN04488242_0255</name>
</gene>
<dbReference type="AlphaFoldDB" id="A0A1G9HER8"/>
<name>A0A1G9HER8_9ACTN</name>
<dbReference type="STRING" id="686624.SAMN04488242_0255"/>
<accession>A0A1G9HER8</accession>
<evidence type="ECO:0000313" key="2">
    <source>
        <dbReference type="Proteomes" id="UP000199475"/>
    </source>
</evidence>
<keyword evidence="2" id="KW-1185">Reference proteome</keyword>
<protein>
    <submittedName>
        <fullName evidence="1">Uncharacterized protein</fullName>
    </submittedName>
</protein>
<organism evidence="1 2">
    <name type="scientific">Tessaracoccus oleiagri</name>
    <dbReference type="NCBI Taxonomy" id="686624"/>
    <lineage>
        <taxon>Bacteria</taxon>
        <taxon>Bacillati</taxon>
        <taxon>Actinomycetota</taxon>
        <taxon>Actinomycetes</taxon>
        <taxon>Propionibacteriales</taxon>
        <taxon>Propionibacteriaceae</taxon>
        <taxon>Tessaracoccus</taxon>
    </lineage>
</organism>
<dbReference type="Proteomes" id="UP000199475">
    <property type="component" value="Unassembled WGS sequence"/>
</dbReference>
<proteinExistence type="predicted"/>
<reference evidence="1 2" key="1">
    <citation type="submission" date="2016-10" db="EMBL/GenBank/DDBJ databases">
        <authorList>
            <person name="de Groot N.N."/>
        </authorList>
    </citation>
    <scope>NUCLEOTIDE SEQUENCE [LARGE SCALE GENOMIC DNA]</scope>
    <source>
        <strain evidence="1 2">CGMCC 1.9159</strain>
    </source>
</reference>
<dbReference type="RefSeq" id="WP_093248215.1">
    <property type="nucleotide sequence ID" value="NZ_FNGP01000001.1"/>
</dbReference>
<dbReference type="EMBL" id="FNGP01000001">
    <property type="protein sequence ID" value="SDL11345.1"/>
    <property type="molecule type" value="Genomic_DNA"/>
</dbReference>
<sequence length="200" mass="21532">MSERGTPRRPSYKPPAAIEALGEGTDPIAELHAAHESAAVLLHAGRAADDPAVTERLVTLVDEIGLPVLADLWAHRPAHSLPGALYRLYVLREWTAADPDGVAREYAAGTHLTEPHHAVAGAEPPGPDEVRRVAEAILRGAFTGDFAIALERAAAFCQVVVAGRAELARHTHDLGRAGRLQQVARDLTVCARLWRNDELH</sequence>